<name>A0A9N9V9H0_9HYPO</name>
<dbReference type="PANTHER" id="PTHR34071">
    <property type="entry name" value="5-NITROIMIDAZOLE ANTIBIOTICS RESISTANCE PROTEIN, NIMA-FAMILY-RELATED PROTEIN-RELATED"/>
    <property type="match status" value="1"/>
</dbReference>
<dbReference type="Gene3D" id="2.30.110.10">
    <property type="entry name" value="Electron Transport, Fmn-binding Protein, Chain A"/>
    <property type="match status" value="1"/>
</dbReference>
<dbReference type="InterPro" id="IPR024747">
    <property type="entry name" value="Pyridox_Oxase-rel"/>
</dbReference>
<evidence type="ECO:0000313" key="2">
    <source>
        <dbReference type="Proteomes" id="UP000696573"/>
    </source>
</evidence>
<dbReference type="EMBL" id="CABFNQ020000533">
    <property type="protein sequence ID" value="CAH0018477.1"/>
    <property type="molecule type" value="Genomic_DNA"/>
</dbReference>
<keyword evidence="2" id="KW-1185">Reference proteome</keyword>
<organism evidence="1 2">
    <name type="scientific">Clonostachys rhizophaga</name>
    <dbReference type="NCBI Taxonomy" id="160324"/>
    <lineage>
        <taxon>Eukaryota</taxon>
        <taxon>Fungi</taxon>
        <taxon>Dikarya</taxon>
        <taxon>Ascomycota</taxon>
        <taxon>Pezizomycotina</taxon>
        <taxon>Sordariomycetes</taxon>
        <taxon>Hypocreomycetidae</taxon>
        <taxon>Hypocreales</taxon>
        <taxon>Bionectriaceae</taxon>
        <taxon>Clonostachys</taxon>
    </lineage>
</organism>
<dbReference type="SUPFAM" id="SSF50475">
    <property type="entry name" value="FMN-binding split barrel"/>
    <property type="match status" value="1"/>
</dbReference>
<comment type="caution">
    <text evidence="1">The sequence shown here is derived from an EMBL/GenBank/DDBJ whole genome shotgun (WGS) entry which is preliminary data.</text>
</comment>
<dbReference type="OrthoDB" id="444432at2759"/>
<dbReference type="Proteomes" id="UP000696573">
    <property type="component" value="Unassembled WGS sequence"/>
</dbReference>
<evidence type="ECO:0008006" key="3">
    <source>
        <dbReference type="Google" id="ProtNLM"/>
    </source>
</evidence>
<protein>
    <recommendedName>
        <fullName evidence="3">Flavin-nucleotide-binding protein</fullName>
    </recommendedName>
</protein>
<sequence length="265" mass="29072">MGRYELEYPKDKDNSVKRYNQLASYSLRTIHGIVNSAQFVNLSFNPPNSPFPVILPMIGQMGSFDRPSADDGDPLDLYVHGYVSSRLMNLSRDGNGDGDGEHPAGMPVCASATHVDGLVLALSSFSHNYNYRSAILFGHATLVQDPDEKLWAMELITNSVVPDRWRHSRLPVTSAELQSTALLKVRIASASSKIRDGQAEDPRADLENEAAVGSIWTGVLPVHQTIGEPLPGPNNRVDLPGYIAEYRSSFNEDGREHSINAANNK</sequence>
<proteinExistence type="predicted"/>
<evidence type="ECO:0000313" key="1">
    <source>
        <dbReference type="EMBL" id="CAH0018477.1"/>
    </source>
</evidence>
<reference evidence="1" key="1">
    <citation type="submission" date="2021-10" db="EMBL/GenBank/DDBJ databases">
        <authorList>
            <person name="Piombo E."/>
        </authorList>
    </citation>
    <scope>NUCLEOTIDE SEQUENCE</scope>
</reference>
<dbReference type="AlphaFoldDB" id="A0A9N9V9H0"/>
<accession>A0A9N9V9H0</accession>
<dbReference type="InterPro" id="IPR012349">
    <property type="entry name" value="Split_barrel_FMN-bd"/>
</dbReference>
<gene>
    <name evidence="1" type="ORF">CRHIZ90672A_00009160</name>
</gene>
<dbReference type="PANTHER" id="PTHR34071:SF2">
    <property type="entry name" value="FLAVIN-NUCLEOTIDE-BINDING PROTEIN"/>
    <property type="match status" value="1"/>
</dbReference>
<dbReference type="Pfam" id="PF12900">
    <property type="entry name" value="Pyridox_ox_2"/>
    <property type="match status" value="1"/>
</dbReference>